<comment type="caution">
    <text evidence="3">The sequence shown here is derived from an EMBL/GenBank/DDBJ whole genome shotgun (WGS) entry which is preliminary data.</text>
</comment>
<keyword evidence="1" id="KW-0677">Repeat</keyword>
<evidence type="ECO:0000259" key="2">
    <source>
        <dbReference type="PROSITE" id="PS51903"/>
    </source>
</evidence>
<accession>A0A2T0V5L5</accession>
<evidence type="ECO:0000313" key="3">
    <source>
        <dbReference type="EMBL" id="PRY65444.1"/>
    </source>
</evidence>
<dbReference type="EMBL" id="PVTL01000010">
    <property type="protein sequence ID" value="PRY65444.1"/>
    <property type="molecule type" value="Genomic_DNA"/>
</dbReference>
<sequence>MAIRNALADIRTMNALFTAAENAATELGDEQPGAEHLLLAALDLDDASARAAFDAVNVTPDEVRSALVQVHAAALRAVGIEAATVDQLGSPGSSRPLTGPYRSTGSAQDLFQGARRLSASDKPSLLRAGHIVIVAAEAEYGTVARLIDLLEIDRAHLTEAARAAIAS</sequence>
<proteinExistence type="predicted"/>
<dbReference type="Gene3D" id="1.10.1780.10">
    <property type="entry name" value="Clp, N-terminal domain"/>
    <property type="match status" value="1"/>
</dbReference>
<organism evidence="3 4">
    <name type="scientific">Glaciihabitans tibetensis</name>
    <dbReference type="NCBI Taxonomy" id="1266600"/>
    <lineage>
        <taxon>Bacteria</taxon>
        <taxon>Bacillati</taxon>
        <taxon>Actinomycetota</taxon>
        <taxon>Actinomycetes</taxon>
        <taxon>Micrococcales</taxon>
        <taxon>Microbacteriaceae</taxon>
        <taxon>Glaciihabitans</taxon>
    </lineage>
</organism>
<dbReference type="Proteomes" id="UP000237983">
    <property type="component" value="Unassembled WGS sequence"/>
</dbReference>
<dbReference type="PROSITE" id="PS51903">
    <property type="entry name" value="CLP_R"/>
    <property type="match status" value="1"/>
</dbReference>
<evidence type="ECO:0000313" key="4">
    <source>
        <dbReference type="Proteomes" id="UP000237983"/>
    </source>
</evidence>
<dbReference type="Pfam" id="PF02861">
    <property type="entry name" value="Clp_N"/>
    <property type="match status" value="1"/>
</dbReference>
<gene>
    <name evidence="3" type="ORF">B0I08_11076</name>
</gene>
<evidence type="ECO:0000256" key="1">
    <source>
        <dbReference type="PROSITE-ProRule" id="PRU01251"/>
    </source>
</evidence>
<name>A0A2T0V5L5_9MICO</name>
<dbReference type="InterPro" id="IPR036628">
    <property type="entry name" value="Clp_N_dom_sf"/>
</dbReference>
<dbReference type="InterPro" id="IPR004176">
    <property type="entry name" value="Clp_R_N"/>
</dbReference>
<dbReference type="OrthoDB" id="5115007at2"/>
<keyword evidence="4" id="KW-1185">Reference proteome</keyword>
<dbReference type="RefSeq" id="WP_106214693.1">
    <property type="nucleotide sequence ID" value="NZ_PVTL01000010.1"/>
</dbReference>
<protein>
    <submittedName>
        <fullName evidence="3">ClpA/ClpB-like protein</fullName>
    </submittedName>
</protein>
<feature type="domain" description="Clp R" evidence="2">
    <location>
        <begin position="1"/>
        <end position="73"/>
    </location>
</feature>
<dbReference type="SUPFAM" id="SSF81923">
    <property type="entry name" value="Double Clp-N motif"/>
    <property type="match status" value="1"/>
</dbReference>
<reference evidence="3 4" key="1">
    <citation type="submission" date="2018-03" db="EMBL/GenBank/DDBJ databases">
        <title>Genomic Encyclopedia of Type Strains, Phase III (KMG-III): the genomes of soil and plant-associated and newly described type strains.</title>
        <authorList>
            <person name="Whitman W."/>
        </authorList>
    </citation>
    <scope>NUCLEOTIDE SEQUENCE [LARGE SCALE GENOMIC DNA]</scope>
    <source>
        <strain evidence="3 4">CGMCC 1.12484</strain>
    </source>
</reference>
<dbReference type="AlphaFoldDB" id="A0A2T0V5L5"/>